<evidence type="ECO:0000256" key="2">
    <source>
        <dbReference type="ARBA" id="ARBA00022448"/>
    </source>
</evidence>
<dbReference type="PROSITE" id="PS51257">
    <property type="entry name" value="PROKAR_LIPOPROTEIN"/>
    <property type="match status" value="1"/>
</dbReference>
<accession>A0A9E2KIT6</accession>
<evidence type="ECO:0000313" key="7">
    <source>
        <dbReference type="Proteomes" id="UP000824178"/>
    </source>
</evidence>
<feature type="signal peptide" evidence="5">
    <location>
        <begin position="1"/>
        <end position="18"/>
    </location>
</feature>
<comment type="subcellular location">
    <subcellularLocation>
        <location evidence="1">Periplasm</location>
    </subcellularLocation>
</comment>
<evidence type="ECO:0000256" key="5">
    <source>
        <dbReference type="SAM" id="SignalP"/>
    </source>
</evidence>
<dbReference type="EMBL" id="JAHLFH010000076">
    <property type="protein sequence ID" value="MBU3819480.1"/>
    <property type="molecule type" value="Genomic_DNA"/>
</dbReference>
<dbReference type="SUPFAM" id="SSF53850">
    <property type="entry name" value="Periplasmic binding protein-like II"/>
    <property type="match status" value="1"/>
</dbReference>
<feature type="chain" id="PRO_5038586230" evidence="5">
    <location>
        <begin position="19"/>
        <end position="363"/>
    </location>
</feature>
<dbReference type="PANTHER" id="PTHR30222:SF17">
    <property type="entry name" value="SPERMIDINE_PUTRESCINE-BINDING PERIPLASMIC PROTEIN"/>
    <property type="match status" value="1"/>
</dbReference>
<keyword evidence="4" id="KW-0574">Periplasm</keyword>
<evidence type="ECO:0000313" key="6">
    <source>
        <dbReference type="EMBL" id="MBU3819480.1"/>
    </source>
</evidence>
<evidence type="ECO:0000256" key="1">
    <source>
        <dbReference type="ARBA" id="ARBA00004418"/>
    </source>
</evidence>
<reference evidence="6" key="2">
    <citation type="submission" date="2021-04" db="EMBL/GenBank/DDBJ databases">
        <authorList>
            <person name="Gilroy R."/>
        </authorList>
    </citation>
    <scope>NUCLEOTIDE SEQUENCE</scope>
    <source>
        <strain evidence="6">742</strain>
    </source>
</reference>
<protein>
    <submittedName>
        <fullName evidence="6">Spermidine/putrescine ABC transporter substrate-binding protein</fullName>
    </submittedName>
</protein>
<evidence type="ECO:0000256" key="3">
    <source>
        <dbReference type="ARBA" id="ARBA00022729"/>
    </source>
</evidence>
<dbReference type="Pfam" id="PF13416">
    <property type="entry name" value="SBP_bac_8"/>
    <property type="match status" value="1"/>
</dbReference>
<keyword evidence="2" id="KW-0813">Transport</keyword>
<comment type="caution">
    <text evidence="6">The sequence shown here is derived from an EMBL/GenBank/DDBJ whole genome shotgun (WGS) entry which is preliminary data.</text>
</comment>
<name>A0A9E2KIT6_9FIRM</name>
<dbReference type="InterPro" id="IPR001188">
    <property type="entry name" value="Sperm_putr-bd"/>
</dbReference>
<organism evidence="6 7">
    <name type="scientific">Candidatus Faecalibacterium intestinavium</name>
    <dbReference type="NCBI Taxonomy" id="2838580"/>
    <lineage>
        <taxon>Bacteria</taxon>
        <taxon>Bacillati</taxon>
        <taxon>Bacillota</taxon>
        <taxon>Clostridia</taxon>
        <taxon>Eubacteriales</taxon>
        <taxon>Oscillospiraceae</taxon>
        <taxon>Faecalibacterium</taxon>
    </lineage>
</organism>
<dbReference type="GO" id="GO:0015846">
    <property type="term" value="P:polyamine transport"/>
    <property type="evidence" value="ECO:0007669"/>
    <property type="project" value="InterPro"/>
</dbReference>
<dbReference type="PRINTS" id="PR00909">
    <property type="entry name" value="SPERMDNBNDNG"/>
</dbReference>
<dbReference type="CDD" id="cd13590">
    <property type="entry name" value="PBP2_PotD_PotF_like"/>
    <property type="match status" value="1"/>
</dbReference>
<gene>
    <name evidence="6" type="ORF">H9864_03790</name>
</gene>
<sequence>MKRFLALILALTMALALAACGGGNEPAAESPAGGTETTASGEEAASTELNIYMWQQYISDQVVSDFEEANNCTVNISYMSDNADAVTRLTSGGGDQYDLIMTCDAYMESLIAGGYVEELDLSRIPNSSNINPAYWSSPNHSIPYLGNYIYVVYNTETCPIEITCYNDLIDPALKGQITSIDGARNLFPMALVALGYDPNSENEEELAEAYEWLVKYNENVVAYGNAEQNLTNGTASVAFTYDGNASWAFAETGGADSPLTVAPFTDDAVQLGFDMYVIPTGAKHTDLAYKFLDHICDPEVMAQNLEEFPYFCPNDAAVAAAPESYRNDPSKDFDYKENVFFQEDVGEALTIYNDYYQMLKVGE</sequence>
<dbReference type="GO" id="GO:0042597">
    <property type="term" value="C:periplasmic space"/>
    <property type="evidence" value="ECO:0007669"/>
    <property type="project" value="UniProtKB-SubCell"/>
</dbReference>
<reference evidence="6" key="1">
    <citation type="journal article" date="2021" name="PeerJ">
        <title>Extensive microbial diversity within the chicken gut microbiome revealed by metagenomics and culture.</title>
        <authorList>
            <person name="Gilroy R."/>
            <person name="Ravi A."/>
            <person name="Getino M."/>
            <person name="Pursley I."/>
            <person name="Horton D.L."/>
            <person name="Alikhan N.F."/>
            <person name="Baker D."/>
            <person name="Gharbi K."/>
            <person name="Hall N."/>
            <person name="Watson M."/>
            <person name="Adriaenssens E.M."/>
            <person name="Foster-Nyarko E."/>
            <person name="Jarju S."/>
            <person name="Secka A."/>
            <person name="Antonio M."/>
            <person name="Oren A."/>
            <person name="Chaudhuri R.R."/>
            <person name="La Ragione R."/>
            <person name="Hildebrand F."/>
            <person name="Pallen M.J."/>
        </authorList>
    </citation>
    <scope>NUCLEOTIDE SEQUENCE</scope>
    <source>
        <strain evidence="6">742</strain>
    </source>
</reference>
<dbReference type="PANTHER" id="PTHR30222">
    <property type="entry name" value="SPERMIDINE/PUTRESCINE-BINDING PERIPLASMIC PROTEIN"/>
    <property type="match status" value="1"/>
</dbReference>
<dbReference type="GO" id="GO:0019808">
    <property type="term" value="F:polyamine binding"/>
    <property type="evidence" value="ECO:0007669"/>
    <property type="project" value="InterPro"/>
</dbReference>
<dbReference type="InterPro" id="IPR006059">
    <property type="entry name" value="SBP"/>
</dbReference>
<evidence type="ECO:0000256" key="4">
    <source>
        <dbReference type="ARBA" id="ARBA00022764"/>
    </source>
</evidence>
<dbReference type="AlphaFoldDB" id="A0A9E2KIT6"/>
<proteinExistence type="predicted"/>
<keyword evidence="3 5" id="KW-0732">Signal</keyword>
<dbReference type="Proteomes" id="UP000824178">
    <property type="component" value="Unassembled WGS sequence"/>
</dbReference>
<dbReference type="Gene3D" id="3.40.190.10">
    <property type="entry name" value="Periplasmic binding protein-like II"/>
    <property type="match status" value="2"/>
</dbReference>